<evidence type="ECO:0000256" key="1">
    <source>
        <dbReference type="SAM" id="Phobius"/>
    </source>
</evidence>
<keyword evidence="4" id="KW-1185">Reference proteome</keyword>
<dbReference type="Pfam" id="PF01841">
    <property type="entry name" value="Transglut_core"/>
    <property type="match status" value="1"/>
</dbReference>
<evidence type="ECO:0000259" key="2">
    <source>
        <dbReference type="SMART" id="SM00460"/>
    </source>
</evidence>
<proteinExistence type="predicted"/>
<keyword evidence="1" id="KW-0472">Membrane</keyword>
<feature type="transmembrane region" description="Helical" evidence="1">
    <location>
        <begin position="16"/>
        <end position="46"/>
    </location>
</feature>
<feature type="transmembrane region" description="Helical" evidence="1">
    <location>
        <begin position="127"/>
        <end position="146"/>
    </location>
</feature>
<evidence type="ECO:0000313" key="4">
    <source>
        <dbReference type="Proteomes" id="UP001177212"/>
    </source>
</evidence>
<dbReference type="PANTHER" id="PTHR42736:SF1">
    <property type="entry name" value="PROTEIN-GLUTAMINE GAMMA-GLUTAMYLTRANSFERASE"/>
    <property type="match status" value="1"/>
</dbReference>
<dbReference type="PROSITE" id="PS51257">
    <property type="entry name" value="PROKAR_LIPOPROTEIN"/>
    <property type="match status" value="1"/>
</dbReference>
<name>A0ABT9FCM5_9GAMM</name>
<gene>
    <name evidence="3" type="ORF">Q8W34_07800</name>
</gene>
<sequence>MIELKNEKVINFSLCFIYACLVLFFIAHLPLPFISVLAGLCLWNAVITSKNIVKPNAWLANILAAGALGLMIFTIGMSDTVILFVAMLLLSSLFKLLQAKNKKHYQVITTLTFFSLSSVYLFSQTIFTTAVVSFLYVLNFSVMGLLESKHNLKISAKQSSKLLLMALPLAVFLLLFLPKMPAFWQLPGPKLAKTGLSEQVDPFDIANLSNSDELVFRATFNNPPPATPYYWRAIIHDEFNGNAWLASDFLKYRNQQTNQNLISEKSILIANYSVIAEPATQKWLYGLTYSTSNSINVSANALGLLRKKSYQAKSLQYDVASYQFSVDSLNEFERNRYTFLSLKQNINTNKFALQLKEQVTNEQAFYDALLAYFVEQNFTYTLTPTPMSGDNTLDQFLFDNKRGFCGHYASAAAYIFRVAGIPARVVSGYLGGEYNSDNNTLTVRQYDAHAWVEVYLQNTGWTIFDATAVVAPERLNGSLSQNQELNDEFKNNLDFGLVSLSNFAAINWLRLELEQLDYQWSSWVLGFDQEKQNDFLKSIFGNKKSWMVPLVVLITAGLSFAIYFVYLNWPKAKPVKLPPIVKAYNEVFDWGNKNKITSADSLSPSQQLDHMAKQRPNASKELIEFKHLFENSRYANKPFTKERKTKAKDLIKLIKSSK</sequence>
<accession>A0ABT9FCM5</accession>
<dbReference type="InterPro" id="IPR021878">
    <property type="entry name" value="TgpA_N"/>
</dbReference>
<dbReference type="SMART" id="SM00460">
    <property type="entry name" value="TGc"/>
    <property type="match status" value="1"/>
</dbReference>
<feature type="domain" description="Transglutaminase-like" evidence="2">
    <location>
        <begin position="397"/>
        <end position="468"/>
    </location>
</feature>
<dbReference type="PANTHER" id="PTHR42736">
    <property type="entry name" value="PROTEIN-GLUTAMINE GAMMA-GLUTAMYLTRANSFERASE"/>
    <property type="match status" value="1"/>
</dbReference>
<dbReference type="Proteomes" id="UP001177212">
    <property type="component" value="Unassembled WGS sequence"/>
</dbReference>
<evidence type="ECO:0000313" key="3">
    <source>
        <dbReference type="EMBL" id="MDP2564534.1"/>
    </source>
</evidence>
<dbReference type="Gene3D" id="3.10.620.30">
    <property type="match status" value="1"/>
</dbReference>
<feature type="transmembrane region" description="Helical" evidence="1">
    <location>
        <begin position="162"/>
        <end position="184"/>
    </location>
</feature>
<keyword evidence="1" id="KW-0812">Transmembrane</keyword>
<dbReference type="EMBL" id="JAUYVT010000005">
    <property type="protein sequence ID" value="MDP2564534.1"/>
    <property type="molecule type" value="Genomic_DNA"/>
</dbReference>
<organism evidence="3 4">
    <name type="scientific">Pseudoalteromonas marina</name>
    <dbReference type="NCBI Taxonomy" id="267375"/>
    <lineage>
        <taxon>Bacteria</taxon>
        <taxon>Pseudomonadati</taxon>
        <taxon>Pseudomonadota</taxon>
        <taxon>Gammaproteobacteria</taxon>
        <taxon>Alteromonadales</taxon>
        <taxon>Pseudoalteromonadaceae</taxon>
        <taxon>Pseudoalteromonas</taxon>
    </lineage>
</organism>
<feature type="transmembrane region" description="Helical" evidence="1">
    <location>
        <begin position="546"/>
        <end position="566"/>
    </location>
</feature>
<comment type="caution">
    <text evidence="3">The sequence shown here is derived from an EMBL/GenBank/DDBJ whole genome shotgun (WGS) entry which is preliminary data.</text>
</comment>
<dbReference type="InterPro" id="IPR038765">
    <property type="entry name" value="Papain-like_cys_pep_sf"/>
</dbReference>
<reference evidence="3" key="1">
    <citation type="submission" date="2023-07" db="EMBL/GenBank/DDBJ databases">
        <title>Genome content predicts the carbon catabolic preferences of heterotrophic bacteria.</title>
        <authorList>
            <person name="Gralka M."/>
        </authorList>
    </citation>
    <scope>NUCLEOTIDE SEQUENCE</scope>
    <source>
        <strain evidence="3">4G09</strain>
    </source>
</reference>
<dbReference type="InterPro" id="IPR002931">
    <property type="entry name" value="Transglutaminase-like"/>
</dbReference>
<keyword evidence="1" id="KW-1133">Transmembrane helix</keyword>
<dbReference type="RefSeq" id="WP_305471801.1">
    <property type="nucleotide sequence ID" value="NZ_JAUYVT010000005.1"/>
</dbReference>
<dbReference type="InterPro" id="IPR052901">
    <property type="entry name" value="Bact_TGase-like"/>
</dbReference>
<dbReference type="SUPFAM" id="SSF54001">
    <property type="entry name" value="Cysteine proteinases"/>
    <property type="match status" value="1"/>
</dbReference>
<protein>
    <submittedName>
        <fullName evidence="3">DUF3488 and transglutaminase-like domain-containing protein</fullName>
    </submittedName>
</protein>
<dbReference type="Pfam" id="PF11992">
    <property type="entry name" value="TgpA_N"/>
    <property type="match status" value="1"/>
</dbReference>